<evidence type="ECO:0000313" key="3">
    <source>
        <dbReference type="EMBL" id="MDM4015521.1"/>
    </source>
</evidence>
<comment type="caution">
    <text evidence="3">The sequence shown here is derived from an EMBL/GenBank/DDBJ whole genome shotgun (WGS) entry which is preliminary data.</text>
</comment>
<gene>
    <name evidence="3" type="ORF">QTN89_08785</name>
</gene>
<feature type="chain" id="PRO_5047373945" evidence="1">
    <location>
        <begin position="24"/>
        <end position="268"/>
    </location>
</feature>
<dbReference type="Proteomes" id="UP001239462">
    <property type="component" value="Unassembled WGS sequence"/>
</dbReference>
<evidence type="ECO:0000256" key="1">
    <source>
        <dbReference type="SAM" id="SignalP"/>
    </source>
</evidence>
<sequence length="268" mass="28335">MKLSPHLPLAALAWATLTLPASAGVMHDQNVTPDVIFGSGNVNGSFTVDRNNGVELGMRGKLRHNASGAPENTFNSNGDGTFSFNAGVAPTQSSPTPEWSVEWSINTNFDGTSGWNLNDLTYELGVDSNPTSATTFSTFDPIFGANGSAGSRVQWDHAIGNNLTGNGDGTSIPNASNDEPGYADLIDQNNVAQQSWKAHWYGISGFDPTIDGTYDFYLAAFDDTTEVARTQIQIIVGAGGAVVPEPGTMLSFAIIGLIGCGPMSRRRR</sequence>
<name>A0ABT7PH16_9BACT</name>
<dbReference type="EMBL" id="JASZZN010000005">
    <property type="protein sequence ID" value="MDM4015521.1"/>
    <property type="molecule type" value="Genomic_DNA"/>
</dbReference>
<proteinExistence type="predicted"/>
<organism evidence="3 4">
    <name type="scientific">Roseiconus lacunae</name>
    <dbReference type="NCBI Taxonomy" id="2605694"/>
    <lineage>
        <taxon>Bacteria</taxon>
        <taxon>Pseudomonadati</taxon>
        <taxon>Planctomycetota</taxon>
        <taxon>Planctomycetia</taxon>
        <taxon>Pirellulales</taxon>
        <taxon>Pirellulaceae</taxon>
        <taxon>Roseiconus</taxon>
    </lineage>
</organism>
<feature type="signal peptide" evidence="1">
    <location>
        <begin position="1"/>
        <end position="23"/>
    </location>
</feature>
<keyword evidence="1" id="KW-0732">Signal</keyword>
<reference evidence="3 4" key="1">
    <citation type="submission" date="2023-06" db="EMBL/GenBank/DDBJ databases">
        <title>Roseiconus lacunae JC819 isolated from Gulf of Mannar region, Tamil Nadu.</title>
        <authorList>
            <person name="Pk S."/>
            <person name="Ch S."/>
            <person name="Ch V.R."/>
        </authorList>
    </citation>
    <scope>NUCLEOTIDE SEQUENCE [LARGE SCALE GENOMIC DNA]</scope>
    <source>
        <strain evidence="3 4">JC819</strain>
    </source>
</reference>
<dbReference type="Pfam" id="PF07589">
    <property type="entry name" value="PEP-CTERM"/>
    <property type="match status" value="1"/>
</dbReference>
<protein>
    <submittedName>
        <fullName evidence="3">PEP-CTERM sorting domain-containing protein</fullName>
    </submittedName>
</protein>
<keyword evidence="4" id="KW-1185">Reference proteome</keyword>
<accession>A0ABT7PH16</accession>
<dbReference type="InterPro" id="IPR013424">
    <property type="entry name" value="Ice-binding_C"/>
</dbReference>
<evidence type="ECO:0000259" key="2">
    <source>
        <dbReference type="Pfam" id="PF07589"/>
    </source>
</evidence>
<feature type="domain" description="Ice-binding protein C-terminal" evidence="2">
    <location>
        <begin position="243"/>
        <end position="268"/>
    </location>
</feature>
<evidence type="ECO:0000313" key="4">
    <source>
        <dbReference type="Proteomes" id="UP001239462"/>
    </source>
</evidence>
<dbReference type="RefSeq" id="WP_289163021.1">
    <property type="nucleotide sequence ID" value="NZ_JASZZN010000005.1"/>
</dbReference>